<dbReference type="RefSeq" id="WP_159422005.1">
    <property type="nucleotide sequence ID" value="NZ_CP047180.1"/>
</dbReference>
<accession>A0ABX6GW21</accession>
<evidence type="ECO:0008006" key="4">
    <source>
        <dbReference type="Google" id="ProtNLM"/>
    </source>
</evidence>
<dbReference type="Proteomes" id="UP000464597">
    <property type="component" value="Chromosome"/>
</dbReference>
<proteinExistence type="predicted"/>
<feature type="region of interest" description="Disordered" evidence="1">
    <location>
        <begin position="45"/>
        <end position="74"/>
    </location>
</feature>
<evidence type="ECO:0000313" key="3">
    <source>
        <dbReference type="Proteomes" id="UP000464597"/>
    </source>
</evidence>
<dbReference type="EMBL" id="CP047180">
    <property type="protein sequence ID" value="QHC61721.1"/>
    <property type="molecule type" value="Genomic_DNA"/>
</dbReference>
<evidence type="ECO:0000256" key="1">
    <source>
        <dbReference type="SAM" id="MobiDB-lite"/>
    </source>
</evidence>
<organism evidence="2 3">
    <name type="scientific">Rathayibacter festucae</name>
    <dbReference type="NCBI Taxonomy" id="110937"/>
    <lineage>
        <taxon>Bacteria</taxon>
        <taxon>Bacillati</taxon>
        <taxon>Actinomycetota</taxon>
        <taxon>Actinomycetes</taxon>
        <taxon>Micrococcales</taxon>
        <taxon>Microbacteriaceae</taxon>
        <taxon>Rathayibacter</taxon>
    </lineage>
</organism>
<protein>
    <recommendedName>
        <fullName evidence="4">DUF4232 domain-containing protein</fullName>
    </recommendedName>
</protein>
<name>A0ABX6GW21_9MICO</name>
<keyword evidence="3" id="KW-1185">Reference proteome</keyword>
<gene>
    <name evidence="2" type="ORF">GSU69_02750</name>
</gene>
<evidence type="ECO:0000313" key="2">
    <source>
        <dbReference type="EMBL" id="QHC61721.1"/>
    </source>
</evidence>
<sequence>MTPPPRRLPSRVYRRRRAGLILALLVIIAGIAALVSLQPWAGARGTAESASPTASSLPTLYPSTAPEGSPPADAAACTADTVAVTAVTDATSYGPDEAPQLSLSLANISSTDCVIDAGTSGQVFTITSGSDPVWTSTDCQTNGSSLEILLQAGTSVTGSAITWDRTRSSPDTCSGGREAVEGGGAAYNLSVSVAGIASGSTTQFLLQ</sequence>
<reference evidence="3" key="1">
    <citation type="submission" date="2019-12" db="EMBL/GenBank/DDBJ databases">
        <title>Complete and draft genome sequences of new strains and members of some known species of the genus Rathayibacter isolated from plants.</title>
        <authorList>
            <person name="Tarlachkov S.V."/>
            <person name="Starodumova I.P."/>
            <person name="Dorofeeva L.V."/>
            <person name="Prisyazhnaya N.V."/>
            <person name="Leyn S."/>
            <person name="Zlamal J."/>
            <person name="Elan M."/>
            <person name="Osterman A.L."/>
            <person name="Nadler S."/>
            <person name="Subbotin S.A."/>
            <person name="Evtushenko L.I."/>
        </authorList>
    </citation>
    <scope>NUCLEOTIDE SEQUENCE [LARGE SCALE GENOMIC DNA]</scope>
    <source>
        <strain evidence="3">VKM Ac-2802</strain>
    </source>
</reference>
<feature type="compositionally biased region" description="Polar residues" evidence="1">
    <location>
        <begin position="48"/>
        <end position="62"/>
    </location>
</feature>